<proteinExistence type="predicted"/>
<dbReference type="SUPFAM" id="SSF116734">
    <property type="entry name" value="DNA methylase specificity domain"/>
    <property type="match status" value="1"/>
</dbReference>
<gene>
    <name evidence="1" type="ORF">H9830_08040</name>
</gene>
<reference evidence="1" key="1">
    <citation type="journal article" date="2021" name="PeerJ">
        <title>Extensive microbial diversity within the chicken gut microbiome revealed by metagenomics and culture.</title>
        <authorList>
            <person name="Gilroy R."/>
            <person name="Ravi A."/>
            <person name="Getino M."/>
            <person name="Pursley I."/>
            <person name="Horton D.L."/>
            <person name="Alikhan N.F."/>
            <person name="Baker D."/>
            <person name="Gharbi K."/>
            <person name="Hall N."/>
            <person name="Watson M."/>
            <person name="Adriaenssens E.M."/>
            <person name="Foster-Nyarko E."/>
            <person name="Jarju S."/>
            <person name="Secka A."/>
            <person name="Antonio M."/>
            <person name="Oren A."/>
            <person name="Chaudhuri R.R."/>
            <person name="La Ragione R."/>
            <person name="Hildebrand F."/>
            <person name="Pallen M.J."/>
        </authorList>
    </citation>
    <scope>NUCLEOTIDE SEQUENCE</scope>
    <source>
        <strain evidence="1">ChiGjej1B1-98</strain>
    </source>
</reference>
<dbReference type="EMBL" id="DXDC01000235">
    <property type="protein sequence ID" value="HIY66211.1"/>
    <property type="molecule type" value="Genomic_DNA"/>
</dbReference>
<dbReference type="Proteomes" id="UP000824005">
    <property type="component" value="Unassembled WGS sequence"/>
</dbReference>
<feature type="non-terminal residue" evidence="1">
    <location>
        <position position="1"/>
    </location>
</feature>
<evidence type="ECO:0000313" key="2">
    <source>
        <dbReference type="Proteomes" id="UP000824005"/>
    </source>
</evidence>
<organism evidence="1 2">
    <name type="scientific">Candidatus Agrococcus pullicola</name>
    <dbReference type="NCBI Taxonomy" id="2838429"/>
    <lineage>
        <taxon>Bacteria</taxon>
        <taxon>Bacillati</taxon>
        <taxon>Actinomycetota</taxon>
        <taxon>Actinomycetes</taxon>
        <taxon>Micrococcales</taxon>
        <taxon>Microbacteriaceae</taxon>
        <taxon>Agrococcus</taxon>
    </lineage>
</organism>
<sequence length="90" mass="9863">SNGATFLEISRGNFKKLPFYRAEPQDLAEFNAKAKPLLDMCKAKQAENITLAKTRDELLPLLMNGKITVREAGQEAMAAGAQIPGEENEV</sequence>
<reference evidence="1" key="2">
    <citation type="submission" date="2021-04" db="EMBL/GenBank/DDBJ databases">
        <authorList>
            <person name="Gilroy R."/>
        </authorList>
    </citation>
    <scope>NUCLEOTIDE SEQUENCE</scope>
    <source>
        <strain evidence="1">ChiGjej1B1-98</strain>
    </source>
</reference>
<comment type="caution">
    <text evidence="1">The sequence shown here is derived from an EMBL/GenBank/DDBJ whole genome shotgun (WGS) entry which is preliminary data.</text>
</comment>
<name>A0A9D2C8J0_9MICO</name>
<evidence type="ECO:0008006" key="3">
    <source>
        <dbReference type="Google" id="ProtNLM"/>
    </source>
</evidence>
<dbReference type="AlphaFoldDB" id="A0A9D2C8J0"/>
<accession>A0A9D2C8J0</accession>
<protein>
    <recommendedName>
        <fullName evidence="3">Restriction endonuclease subunit S</fullName>
    </recommendedName>
</protein>
<evidence type="ECO:0000313" key="1">
    <source>
        <dbReference type="EMBL" id="HIY66211.1"/>
    </source>
</evidence>